<protein>
    <submittedName>
        <fullName evidence="2">Uncharacterized protein</fullName>
    </submittedName>
</protein>
<feature type="region of interest" description="Disordered" evidence="1">
    <location>
        <begin position="1"/>
        <end position="54"/>
    </location>
</feature>
<evidence type="ECO:0000313" key="2">
    <source>
        <dbReference type="EMBL" id="KAB7784325.1"/>
    </source>
</evidence>
<proteinExistence type="predicted"/>
<accession>A0A833J492</accession>
<evidence type="ECO:0000256" key="1">
    <source>
        <dbReference type="SAM" id="MobiDB-lite"/>
    </source>
</evidence>
<organism evidence="2 3">
    <name type="scientific">Methylorubrum populi</name>
    <dbReference type="NCBI Taxonomy" id="223967"/>
    <lineage>
        <taxon>Bacteria</taxon>
        <taxon>Pseudomonadati</taxon>
        <taxon>Pseudomonadota</taxon>
        <taxon>Alphaproteobacteria</taxon>
        <taxon>Hyphomicrobiales</taxon>
        <taxon>Methylobacteriaceae</taxon>
        <taxon>Methylorubrum</taxon>
    </lineage>
</organism>
<dbReference type="EMBL" id="WEKV01000010">
    <property type="protein sequence ID" value="KAB7784325.1"/>
    <property type="molecule type" value="Genomic_DNA"/>
</dbReference>
<feature type="compositionally biased region" description="Low complexity" evidence="1">
    <location>
        <begin position="75"/>
        <end position="84"/>
    </location>
</feature>
<comment type="caution">
    <text evidence="2">The sequence shown here is derived from an EMBL/GenBank/DDBJ whole genome shotgun (WGS) entry which is preliminary data.</text>
</comment>
<sequence length="105" mass="10594">MMRAPAGRPAHQPIVPPSVLDPNQTAKLASAGAGRRIERCRPPPRPPFADLSTQPAAAEAIDLIPKPAPDREKAAGPGLVALGGPVPGRPSGHVTPAGPAGDIQA</sequence>
<feature type="region of interest" description="Disordered" evidence="1">
    <location>
        <begin position="66"/>
        <end position="105"/>
    </location>
</feature>
<evidence type="ECO:0000313" key="3">
    <source>
        <dbReference type="Proteomes" id="UP000469949"/>
    </source>
</evidence>
<gene>
    <name evidence="2" type="ORF">F8B43_2358</name>
</gene>
<dbReference type="Proteomes" id="UP000469949">
    <property type="component" value="Unassembled WGS sequence"/>
</dbReference>
<dbReference type="AlphaFoldDB" id="A0A833J492"/>
<name>A0A833J492_9HYPH</name>
<reference evidence="2 3" key="1">
    <citation type="submission" date="2019-10" db="EMBL/GenBank/DDBJ databases">
        <title>Draft Genome Sequence of the Caffeine Degrading Methylotroph Methylorubrum populi PINKEL.</title>
        <authorList>
            <person name="Dawson S.C."/>
            <person name="Zhang X."/>
            <person name="Wright M.E."/>
            <person name="Sharma G."/>
            <person name="Langner J.T."/>
            <person name="Ditty J.L."/>
            <person name="Subuyuj G.A."/>
        </authorList>
    </citation>
    <scope>NUCLEOTIDE SEQUENCE [LARGE SCALE GENOMIC DNA]</scope>
    <source>
        <strain evidence="2 3">Pinkel</strain>
    </source>
</reference>